<dbReference type="Gene3D" id="3.40.50.1820">
    <property type="entry name" value="alpha/beta hydrolase"/>
    <property type="match status" value="1"/>
</dbReference>
<dbReference type="Pfam" id="PF00756">
    <property type="entry name" value="Esterase"/>
    <property type="match status" value="1"/>
</dbReference>
<comment type="similarity">
    <text evidence="1">Belongs to the esterase D family.</text>
</comment>
<evidence type="ECO:0000256" key="1">
    <source>
        <dbReference type="ARBA" id="ARBA00005622"/>
    </source>
</evidence>
<dbReference type="PANTHER" id="PTHR40841">
    <property type="entry name" value="SIDEROPHORE TRIACETYLFUSARININE C ESTERASE"/>
    <property type="match status" value="1"/>
</dbReference>
<dbReference type="EMBL" id="JACGWS010000011">
    <property type="protein sequence ID" value="MBC8756371.1"/>
    <property type="molecule type" value="Genomic_DNA"/>
</dbReference>
<accession>A0ABR7QCT5</accession>
<keyword evidence="3" id="KW-0802">TPR repeat</keyword>
<evidence type="ECO:0000256" key="2">
    <source>
        <dbReference type="ARBA" id="ARBA00022801"/>
    </source>
</evidence>
<reference evidence="4 5" key="1">
    <citation type="submission" date="2020-07" db="EMBL/GenBank/DDBJ databases">
        <title>Description of Kordia aestuariivivens sp. nov., isolated from a tidal flat.</title>
        <authorList>
            <person name="Park S."/>
            <person name="Yoon J.-H."/>
        </authorList>
    </citation>
    <scope>NUCLEOTIDE SEQUENCE [LARGE SCALE GENOMIC DNA]</scope>
    <source>
        <strain evidence="4 5">YSTF-M3</strain>
    </source>
</reference>
<dbReference type="InterPro" id="IPR000801">
    <property type="entry name" value="Esterase-like"/>
</dbReference>
<evidence type="ECO:0000313" key="5">
    <source>
        <dbReference type="Proteomes" id="UP000619238"/>
    </source>
</evidence>
<dbReference type="InterPro" id="IPR052558">
    <property type="entry name" value="Siderophore_Hydrolase_D"/>
</dbReference>
<dbReference type="PROSITE" id="PS50005">
    <property type="entry name" value="TPR"/>
    <property type="match status" value="1"/>
</dbReference>
<protein>
    <submittedName>
        <fullName evidence="4">Alpha/beta hydrolase</fullName>
    </submittedName>
</protein>
<sequence length="395" mass="45384">MKKITILYFLCLCLYTVNGQHSNDIVAKIDSINSKILNEERKLLIHVPKGSSNKTYPVVYVLDGDSHFHSVVALIQQLGPENRNTMCPEMIVVGIPNTHRNRDLSLTKGELPDSGGGANFMSFIEKELFPHIDSKYPTKPYRVFIGHSLGGLTVMNTLVHTPDLFNAYVAIDPSMWWNEKNLLNQIKNTPFNEKYANKTLFLAIANTMSKDMNIVSVQKDTTATTRHIRAILELDSYFKKDTQKKLSYKGTYYEDDNHGSVPLIAEYDALRYIFEFYRFRLKSEDYSNPEIDVLVKVQKYYKRLSKGFGIDMKPDQLYMNDIGFTLLENKQFKKAAQAFELNIKNHPESFGVYDSMGDFYVAIGNTKKAIENYKKAVSLNIDSYAKYKLEELEKE</sequence>
<dbReference type="InterPro" id="IPR011990">
    <property type="entry name" value="TPR-like_helical_dom_sf"/>
</dbReference>
<gene>
    <name evidence="4" type="ORF">H2O64_16975</name>
</gene>
<dbReference type="GO" id="GO:0016787">
    <property type="term" value="F:hydrolase activity"/>
    <property type="evidence" value="ECO:0007669"/>
    <property type="project" value="UniProtKB-KW"/>
</dbReference>
<dbReference type="SUPFAM" id="SSF48452">
    <property type="entry name" value="TPR-like"/>
    <property type="match status" value="1"/>
</dbReference>
<keyword evidence="2 4" id="KW-0378">Hydrolase</keyword>
<dbReference type="InterPro" id="IPR029058">
    <property type="entry name" value="AB_hydrolase_fold"/>
</dbReference>
<name>A0ABR7QCT5_9FLAO</name>
<dbReference type="SUPFAM" id="SSF53474">
    <property type="entry name" value="alpha/beta-Hydrolases"/>
    <property type="match status" value="1"/>
</dbReference>
<evidence type="ECO:0000256" key="3">
    <source>
        <dbReference type="PROSITE-ProRule" id="PRU00339"/>
    </source>
</evidence>
<keyword evidence="5" id="KW-1185">Reference proteome</keyword>
<dbReference type="PANTHER" id="PTHR40841:SF2">
    <property type="entry name" value="SIDEROPHORE-DEGRADING ESTERASE (EUROFUNG)"/>
    <property type="match status" value="1"/>
</dbReference>
<feature type="repeat" description="TPR" evidence="3">
    <location>
        <begin position="350"/>
        <end position="383"/>
    </location>
</feature>
<evidence type="ECO:0000313" key="4">
    <source>
        <dbReference type="EMBL" id="MBC8756371.1"/>
    </source>
</evidence>
<dbReference type="RefSeq" id="WP_187563410.1">
    <property type="nucleotide sequence ID" value="NZ_JACGWS010000011.1"/>
</dbReference>
<proteinExistence type="inferred from homology"/>
<comment type="caution">
    <text evidence="4">The sequence shown here is derived from an EMBL/GenBank/DDBJ whole genome shotgun (WGS) entry which is preliminary data.</text>
</comment>
<dbReference type="InterPro" id="IPR019734">
    <property type="entry name" value="TPR_rpt"/>
</dbReference>
<organism evidence="4 5">
    <name type="scientific">Kordia aestuariivivens</name>
    <dbReference type="NCBI Taxonomy" id="2759037"/>
    <lineage>
        <taxon>Bacteria</taxon>
        <taxon>Pseudomonadati</taxon>
        <taxon>Bacteroidota</taxon>
        <taxon>Flavobacteriia</taxon>
        <taxon>Flavobacteriales</taxon>
        <taxon>Flavobacteriaceae</taxon>
        <taxon>Kordia</taxon>
    </lineage>
</organism>
<dbReference type="Proteomes" id="UP000619238">
    <property type="component" value="Unassembled WGS sequence"/>
</dbReference>